<evidence type="ECO:0000259" key="5">
    <source>
        <dbReference type="PROSITE" id="PS50022"/>
    </source>
</evidence>
<dbReference type="InterPro" id="IPR036156">
    <property type="entry name" value="Beta-gal/glucu_dom_sf"/>
</dbReference>
<dbReference type="PANTHER" id="PTHR43536:SF1">
    <property type="entry name" value="MANNOSYLGLYCOPROTEIN ENDO-BETA-MANNOSIDASE"/>
    <property type="match status" value="1"/>
</dbReference>
<dbReference type="InterPro" id="IPR041351">
    <property type="entry name" value="Ig_GlcNase"/>
</dbReference>
<dbReference type="Gene3D" id="2.60.40.10">
    <property type="entry name" value="Immunoglobulins"/>
    <property type="match status" value="3"/>
</dbReference>
<dbReference type="InterPro" id="IPR008979">
    <property type="entry name" value="Galactose-bd-like_sf"/>
</dbReference>
<feature type="signal peptide" evidence="4">
    <location>
        <begin position="1"/>
        <end position="19"/>
    </location>
</feature>
<dbReference type="Proteomes" id="UP000002772">
    <property type="component" value="Unassembled WGS sequence"/>
</dbReference>
<evidence type="ECO:0000313" key="7">
    <source>
        <dbReference type="Proteomes" id="UP000002772"/>
    </source>
</evidence>
<gene>
    <name evidence="6" type="ORF">Premu_2671</name>
</gene>
<evidence type="ECO:0000256" key="1">
    <source>
        <dbReference type="ARBA" id="ARBA00007401"/>
    </source>
</evidence>
<protein>
    <submittedName>
        <fullName evidence="6">Mannosylglycoprotein endo-beta-mannosidase</fullName>
        <ecNumber evidence="6">3.2.1.152</ecNumber>
    </submittedName>
</protein>
<dbReference type="RefSeq" id="WP_007575967.1">
    <property type="nucleotide sequence ID" value="NZ_BPTS01000002.1"/>
</dbReference>
<keyword evidence="7" id="KW-1185">Reference proteome</keyword>
<keyword evidence="2 6" id="KW-0378">Hydrolase</keyword>
<dbReference type="eggNOG" id="COG3250">
    <property type="taxonomic scope" value="Bacteria"/>
</dbReference>
<dbReference type="OrthoDB" id="9801077at2"/>
<dbReference type="InterPro" id="IPR013783">
    <property type="entry name" value="Ig-like_fold"/>
</dbReference>
<dbReference type="Gene3D" id="3.20.20.80">
    <property type="entry name" value="Glycosidases"/>
    <property type="match status" value="1"/>
</dbReference>
<dbReference type="PROSITE" id="PS50022">
    <property type="entry name" value="FA58C_3"/>
    <property type="match status" value="1"/>
</dbReference>
<dbReference type="EC" id="3.2.1.152" evidence="6"/>
<dbReference type="InterPro" id="IPR000421">
    <property type="entry name" value="FA58C"/>
</dbReference>
<dbReference type="STRING" id="688246.Premu_2671"/>
<dbReference type="SUPFAM" id="SSF49303">
    <property type="entry name" value="beta-Galactosidase/glucuronidase domain"/>
    <property type="match status" value="3"/>
</dbReference>
<dbReference type="HOGENOM" id="CLU_005015_2_0_10"/>
<feature type="chain" id="PRO_5003381130" evidence="4">
    <location>
        <begin position="20"/>
        <end position="1208"/>
    </location>
</feature>
<name>F8NC54_9BACT</name>
<dbReference type="InterPro" id="IPR043534">
    <property type="entry name" value="EBDG/EBM"/>
</dbReference>
<dbReference type="Pfam" id="PF18368">
    <property type="entry name" value="Ig_GlcNase"/>
    <property type="match status" value="1"/>
</dbReference>
<evidence type="ECO:0000256" key="4">
    <source>
        <dbReference type="SAM" id="SignalP"/>
    </source>
</evidence>
<dbReference type="EMBL" id="GL945017">
    <property type="protein sequence ID" value="EGN58025.1"/>
    <property type="molecule type" value="Genomic_DNA"/>
</dbReference>
<accession>F8NC54</accession>
<comment type="similarity">
    <text evidence="1">Belongs to the glycosyl hydrolase 2 family.</text>
</comment>
<feature type="domain" description="F5/8 type C" evidence="5">
    <location>
        <begin position="270"/>
        <end position="368"/>
    </location>
</feature>
<evidence type="ECO:0000313" key="6">
    <source>
        <dbReference type="EMBL" id="EGN58025.1"/>
    </source>
</evidence>
<reference evidence="7" key="1">
    <citation type="journal article" date="2011" name="Stand. Genomic Sci.">
        <title>Non-contiguous finished genome sequence of the opportunistic oral pathogen Prevotella multisaccharivorax type strain (PPPA20).</title>
        <authorList>
            <person name="Pati A."/>
            <person name="Gronow S."/>
            <person name="Lu M."/>
            <person name="Lapidus A."/>
            <person name="Nolan M."/>
            <person name="Lucas S."/>
            <person name="Hammon N."/>
            <person name="Deshpande S."/>
            <person name="Cheng J.F."/>
            <person name="Tapia R."/>
            <person name="Han C."/>
            <person name="Goodwin L."/>
            <person name="Pitluck S."/>
            <person name="Liolios K."/>
            <person name="Pagani I."/>
            <person name="Mavromatis K."/>
            <person name="Mikhailova N."/>
            <person name="Huntemann M."/>
            <person name="Chen A."/>
            <person name="Palaniappan K."/>
            <person name="Land M."/>
            <person name="Hauser L."/>
            <person name="Detter J.C."/>
            <person name="Brambilla E.M."/>
            <person name="Rohde M."/>
            <person name="Goker M."/>
            <person name="Woyke T."/>
            <person name="Bristow J."/>
            <person name="Eisen J.A."/>
            <person name="Markowitz V."/>
            <person name="Hugenholtz P."/>
            <person name="Kyrpides N.C."/>
            <person name="Klenk H.P."/>
            <person name="Ivanova N."/>
        </authorList>
    </citation>
    <scope>NUCLEOTIDE SEQUENCE [LARGE SCALE GENOMIC DNA]</scope>
    <source>
        <strain evidence="7">DSM 17128</strain>
    </source>
</reference>
<dbReference type="Pfam" id="PF22666">
    <property type="entry name" value="Glyco_hydro_2_N2"/>
    <property type="match status" value="1"/>
</dbReference>
<evidence type="ECO:0000256" key="2">
    <source>
        <dbReference type="ARBA" id="ARBA00022801"/>
    </source>
</evidence>
<organism evidence="6 7">
    <name type="scientific">Hallella multisaccharivorax DSM 17128</name>
    <dbReference type="NCBI Taxonomy" id="688246"/>
    <lineage>
        <taxon>Bacteria</taxon>
        <taxon>Pseudomonadati</taxon>
        <taxon>Bacteroidota</taxon>
        <taxon>Bacteroidia</taxon>
        <taxon>Bacteroidales</taxon>
        <taxon>Prevotellaceae</taxon>
        <taxon>Hallella</taxon>
    </lineage>
</organism>
<dbReference type="PANTHER" id="PTHR43536">
    <property type="entry name" value="MANNOSYLGLYCOPROTEIN ENDO-BETA-MANNOSIDASE"/>
    <property type="match status" value="1"/>
</dbReference>
<keyword evidence="3 6" id="KW-0326">Glycosidase</keyword>
<dbReference type="InterPro" id="IPR054593">
    <property type="entry name" value="Beta-mannosidase-like_N2"/>
</dbReference>
<dbReference type="GO" id="GO:0033947">
    <property type="term" value="F:mannosylglycoprotein endo-beta-mannosidase activity"/>
    <property type="evidence" value="ECO:0007669"/>
    <property type="project" value="UniProtKB-EC"/>
</dbReference>
<dbReference type="Gene3D" id="2.60.120.260">
    <property type="entry name" value="Galactose-binding domain-like"/>
    <property type="match status" value="2"/>
</dbReference>
<dbReference type="Pfam" id="PF22633">
    <property type="entry name" value="F5_F8_type_C_2"/>
    <property type="match status" value="1"/>
</dbReference>
<evidence type="ECO:0000256" key="3">
    <source>
        <dbReference type="ARBA" id="ARBA00023295"/>
    </source>
</evidence>
<dbReference type="AlphaFoldDB" id="F8NC54"/>
<keyword evidence="4" id="KW-0732">Signal</keyword>
<dbReference type="SUPFAM" id="SSF51445">
    <property type="entry name" value="(Trans)glycosidases"/>
    <property type="match status" value="1"/>
</dbReference>
<dbReference type="InterPro" id="IPR017853">
    <property type="entry name" value="GH"/>
</dbReference>
<proteinExistence type="inferred from homology"/>
<dbReference type="SUPFAM" id="SSF49785">
    <property type="entry name" value="Galactose-binding domain-like"/>
    <property type="match status" value="2"/>
</dbReference>
<sequence length="1208" mass="135210">MKPYLLMIAALGTTLAAGASEPDYRNRGIGLYPGSPAEYTAPKLTTDQTYRDIALHRTATASSSLDYNLTAQLATDGLLSKGEPATLTVTTNKGVDNSRDRLKGIDGNCVTPYYIYGPKGWLEYLWRGMTVHADTVRLCFEAAYDAQLPAGWRIDVEATTDGKRWMVVGHTAGTGLPGYQTRQTVSTDPNKQTGLTNLPLRRGILSIPLSRKDMAWRGLRLRFTMPSAVWWKVCDFDEGSAGDVPATFDLFKAPWKQRNMSWLPAEHFYSAWVASQEAAGEPQWLRVDLGTRASVDRLRIHWLYAAKAGEAQVSDDGSHWRTVAKLSPAKDGSIVEVACQAEARYVRLWLTQPQGRTYGIKEIEVLGRGGVVAQPANTLDMGKGKLSLNSWQIRRSLPSGTAQLQGASPWIEATVPGTALTSYINIGAVPETTVANNMRQVSESFFNADFIYRTTIHVHKGEISNGEGCLASALPHKYLCFDGIDWRTVVELNGQRLGRIDGAFTRARFDISKVLKEGDNELVVHVMKNAHPGPVKIKNQESTDLNGGVLGADNPTFHPTIGWDWITSTPGRCMGIWNDVWITADNGVSLCDPLVTTELDLPDTLATVTPTVKVVSTREAPSQLRLSGWIGPIRFSREITVGAGETREVSFSPAEYSQLARQRLRLWWPNGYGEPWLYDAGFALTSRTDTIATIHYKTGIRQMGSALVPSPDGDGERLQLFINGQRVDPLGGNWGFPETNLRYRGREYDATVRYHREMNMNMIRNWVGQTGDDEFYDACDKYGIMVWQDFWLANPWDGPDPDDEKMFMQNARDLISRIRRHPSIALYCGRNEGYPPATLQYALKVSIAELHPQLTYIGSSADDVVSGHGPYGMKPTAWYFSNISAKFHSEEGMPNIPTWESLHRFMNPDRLWPQGDAWGEHDFCMEGAPKGKDFNAIMERHFGEPASAKQFTKWAQWLNYDGHRAMFESWQTNRQGLIMWMSHPCWPSMVWQTYDYYLEPTAAYFAIKKACEPLHIQWNPAKREVEVVNISRDLGKPLKAEMQLFDTEGRVISTQETQTQPQRDTTVAVFSDVVIPDKDVYFLRLRLIDDNTIVSDNFYVEGREADKLQALTTVIAKAQLAVSQRFVHEGNQWKGTVTVKNDGNCPALFIRLNLMGSDGEQILPVIYSDNYFALMPGESKSIGISFSDADSRGTEPRVVVSAFEHGVE</sequence>